<proteinExistence type="predicted"/>
<evidence type="ECO:0000313" key="6">
    <source>
        <dbReference type="Proteomes" id="UP000182977"/>
    </source>
</evidence>
<dbReference type="PANTHER" id="PTHR43377">
    <property type="entry name" value="BILIVERDIN REDUCTASE A"/>
    <property type="match status" value="1"/>
</dbReference>
<dbReference type="InterPro" id="IPR051450">
    <property type="entry name" value="Gfo/Idh/MocA_Oxidoreductases"/>
</dbReference>
<organism evidence="5 6">
    <name type="scientific">Jiangella alkaliphila</name>
    <dbReference type="NCBI Taxonomy" id="419479"/>
    <lineage>
        <taxon>Bacteria</taxon>
        <taxon>Bacillati</taxon>
        <taxon>Actinomycetota</taxon>
        <taxon>Actinomycetes</taxon>
        <taxon>Jiangellales</taxon>
        <taxon>Jiangellaceae</taxon>
        <taxon>Jiangella</taxon>
    </lineage>
</organism>
<name>A0A1H2J2I7_9ACTN</name>
<dbReference type="GO" id="GO:0000166">
    <property type="term" value="F:nucleotide binding"/>
    <property type="evidence" value="ECO:0007669"/>
    <property type="project" value="InterPro"/>
</dbReference>
<feature type="domain" description="Gfo/Idh/MocA-like oxidoreductase N-terminal" evidence="3">
    <location>
        <begin position="5"/>
        <end position="118"/>
    </location>
</feature>
<feature type="signal peptide" evidence="2">
    <location>
        <begin position="1"/>
        <end position="19"/>
    </location>
</feature>
<evidence type="ECO:0000259" key="3">
    <source>
        <dbReference type="Pfam" id="PF01408"/>
    </source>
</evidence>
<dbReference type="EMBL" id="LT629791">
    <property type="protein sequence ID" value="SDU50664.1"/>
    <property type="molecule type" value="Genomic_DNA"/>
</dbReference>
<dbReference type="SUPFAM" id="SSF55347">
    <property type="entry name" value="Glyceraldehyde-3-phosphate dehydrogenase-like, C-terminal domain"/>
    <property type="match status" value="1"/>
</dbReference>
<dbReference type="InterPro" id="IPR036291">
    <property type="entry name" value="NAD(P)-bd_dom_sf"/>
</dbReference>
<sequence>MSRTRIGIVGAGFMGSVHAAAWAACPDARLTALASGPGGPPERLAQEYGMRVCADLDELLGRVDLVDVCVPTDLHHEITVRAARAGRAVVCEKPLARTPDEAAEMIAACREAGVPLLPAHVVRFFPEYAAAKAAVDAGVIGEPAVVRLTRSTFQPAKPADNWYLDEARSGGLHFDLMVHDLDYARWVAGEVVGVHARSLRAVRPDAGTDHVLAILRHASGAISHVEASWAHPPPTFRTRAEISGTTGVLDLDSDRSAPVRPTLRAGTRAGDMPLPSSPLAESPYATQLRHFLDVVRGVAEPIVTAEDALAAVRIATAVGRSIATGRPADLEVVA</sequence>
<evidence type="ECO:0000256" key="2">
    <source>
        <dbReference type="SAM" id="SignalP"/>
    </source>
</evidence>
<keyword evidence="6" id="KW-1185">Reference proteome</keyword>
<dbReference type="Gene3D" id="3.40.50.720">
    <property type="entry name" value="NAD(P)-binding Rossmann-like Domain"/>
    <property type="match status" value="1"/>
</dbReference>
<evidence type="ECO:0000313" key="5">
    <source>
        <dbReference type="EMBL" id="SDU50664.1"/>
    </source>
</evidence>
<dbReference type="Gene3D" id="3.30.360.10">
    <property type="entry name" value="Dihydrodipicolinate Reductase, domain 2"/>
    <property type="match status" value="1"/>
</dbReference>
<keyword evidence="2" id="KW-0732">Signal</keyword>
<feature type="chain" id="PRO_5039509352" evidence="2">
    <location>
        <begin position="20"/>
        <end position="334"/>
    </location>
</feature>
<dbReference type="PANTHER" id="PTHR43377:SF1">
    <property type="entry name" value="BILIVERDIN REDUCTASE A"/>
    <property type="match status" value="1"/>
</dbReference>
<feature type="region of interest" description="Disordered" evidence="1">
    <location>
        <begin position="251"/>
        <end position="279"/>
    </location>
</feature>
<dbReference type="STRING" id="419479.SAMN04488563_2243"/>
<dbReference type="OrthoDB" id="179913at2"/>
<dbReference type="Pfam" id="PF01408">
    <property type="entry name" value="GFO_IDH_MocA"/>
    <property type="match status" value="1"/>
</dbReference>
<evidence type="ECO:0000259" key="4">
    <source>
        <dbReference type="Pfam" id="PF22725"/>
    </source>
</evidence>
<feature type="domain" description="GFO/IDH/MocA-like oxidoreductase" evidence="4">
    <location>
        <begin position="128"/>
        <end position="249"/>
    </location>
</feature>
<evidence type="ECO:0000256" key="1">
    <source>
        <dbReference type="SAM" id="MobiDB-lite"/>
    </source>
</evidence>
<dbReference type="InterPro" id="IPR000683">
    <property type="entry name" value="Gfo/Idh/MocA-like_OxRdtase_N"/>
</dbReference>
<dbReference type="PROSITE" id="PS51257">
    <property type="entry name" value="PROKAR_LIPOPROTEIN"/>
    <property type="match status" value="1"/>
</dbReference>
<dbReference type="Proteomes" id="UP000182977">
    <property type="component" value="Chromosome I"/>
</dbReference>
<dbReference type="SUPFAM" id="SSF51735">
    <property type="entry name" value="NAD(P)-binding Rossmann-fold domains"/>
    <property type="match status" value="1"/>
</dbReference>
<dbReference type="Pfam" id="PF22725">
    <property type="entry name" value="GFO_IDH_MocA_C3"/>
    <property type="match status" value="1"/>
</dbReference>
<dbReference type="RefSeq" id="WP_046769398.1">
    <property type="nucleotide sequence ID" value="NZ_KQ061232.1"/>
</dbReference>
<reference evidence="6" key="1">
    <citation type="submission" date="2016-10" db="EMBL/GenBank/DDBJ databases">
        <authorList>
            <person name="Varghese N."/>
            <person name="Submissions S."/>
        </authorList>
    </citation>
    <scope>NUCLEOTIDE SEQUENCE [LARGE SCALE GENOMIC DNA]</scope>
    <source>
        <strain evidence="6">DSM 45079</strain>
    </source>
</reference>
<dbReference type="InterPro" id="IPR055170">
    <property type="entry name" value="GFO_IDH_MocA-like_dom"/>
</dbReference>
<protein>
    <submittedName>
        <fullName evidence="5">Predicted dehydrogenase</fullName>
    </submittedName>
</protein>
<accession>A0A1H2J2I7</accession>
<gene>
    <name evidence="5" type="ORF">SAMN04488563_2243</name>
</gene>
<dbReference type="AlphaFoldDB" id="A0A1H2J2I7"/>